<name>A0A0D7BTG1_9AGAR</name>
<dbReference type="Proteomes" id="UP000054007">
    <property type="component" value="Unassembled WGS sequence"/>
</dbReference>
<evidence type="ECO:0000256" key="1">
    <source>
        <dbReference type="SAM" id="MobiDB-lite"/>
    </source>
</evidence>
<feature type="compositionally biased region" description="Acidic residues" evidence="1">
    <location>
        <begin position="38"/>
        <end position="48"/>
    </location>
</feature>
<feature type="compositionally biased region" description="Basic and acidic residues" evidence="1">
    <location>
        <begin position="222"/>
        <end position="236"/>
    </location>
</feature>
<feature type="compositionally biased region" description="Gly residues" evidence="1">
    <location>
        <begin position="292"/>
        <end position="301"/>
    </location>
</feature>
<sequence length="316" mass="34506">MSDTQDLLAILNAHGQSFIQHFDLPVPGPSKKRKHEEEAEASESDEEEWHGITHDEGSEEEEDGETNEEDSDMYDEDGDFVADSSTVAAPNVVVFSDTSGVRTSAYDPSTKASMKSFMSSRVSKIANEGQSTEFLKSLTSAEEEEEKTNTQNDALLHKLLHTKLLSGSLDTELELTSAQRKKALAGRVAELAGGARLGKGEKFVRKAERNQNSKSVRMGLASKEKQRSEARLDEAKNMGNYHRSLKKVYEDPDDAKKSKRGRERGIGMGVGRFSGGILKLSREDISKVNDSGRGGRGGRGGGRGRGRGGSNKRGKR</sequence>
<evidence type="ECO:0000313" key="2">
    <source>
        <dbReference type="EMBL" id="KIY73677.1"/>
    </source>
</evidence>
<dbReference type="STRING" id="1314674.A0A0D7BTG1"/>
<gene>
    <name evidence="2" type="ORF">CYLTODRAFT_416708</name>
</gene>
<evidence type="ECO:0008006" key="4">
    <source>
        <dbReference type="Google" id="ProtNLM"/>
    </source>
</evidence>
<feature type="compositionally biased region" description="Basic residues" evidence="1">
    <location>
        <begin position="302"/>
        <end position="316"/>
    </location>
</feature>
<dbReference type="EMBL" id="KN880434">
    <property type="protein sequence ID" value="KIY73677.1"/>
    <property type="molecule type" value="Genomic_DNA"/>
</dbReference>
<feature type="compositionally biased region" description="Basic and acidic residues" evidence="1">
    <location>
        <begin position="247"/>
        <end position="256"/>
    </location>
</feature>
<reference evidence="2 3" key="1">
    <citation type="journal article" date="2015" name="Fungal Genet. Biol.">
        <title>Evolution of novel wood decay mechanisms in Agaricales revealed by the genome sequences of Fistulina hepatica and Cylindrobasidium torrendii.</title>
        <authorList>
            <person name="Floudas D."/>
            <person name="Held B.W."/>
            <person name="Riley R."/>
            <person name="Nagy L.G."/>
            <person name="Koehler G."/>
            <person name="Ransdell A.S."/>
            <person name="Younus H."/>
            <person name="Chow J."/>
            <person name="Chiniquy J."/>
            <person name="Lipzen A."/>
            <person name="Tritt A."/>
            <person name="Sun H."/>
            <person name="Haridas S."/>
            <person name="LaButti K."/>
            <person name="Ohm R.A."/>
            <person name="Kues U."/>
            <person name="Blanchette R.A."/>
            <person name="Grigoriev I.V."/>
            <person name="Minto R.E."/>
            <person name="Hibbett D.S."/>
        </authorList>
    </citation>
    <scope>NUCLEOTIDE SEQUENCE [LARGE SCALE GENOMIC DNA]</scope>
    <source>
        <strain evidence="2 3">FP15055 ss-10</strain>
    </source>
</reference>
<dbReference type="PANTHER" id="PTHR28096">
    <property type="entry name" value="PROTEIN FAF1"/>
    <property type="match status" value="1"/>
</dbReference>
<protein>
    <recommendedName>
        <fullName evidence="4">Protein FAF1</fullName>
    </recommendedName>
</protein>
<feature type="region of interest" description="Disordered" evidence="1">
    <location>
        <begin position="202"/>
        <end position="316"/>
    </location>
</feature>
<feature type="compositionally biased region" description="Basic and acidic residues" evidence="1">
    <location>
        <begin position="202"/>
        <end position="211"/>
    </location>
</feature>
<feature type="compositionally biased region" description="Acidic residues" evidence="1">
    <location>
        <begin position="57"/>
        <end position="80"/>
    </location>
</feature>
<dbReference type="GO" id="GO:0005730">
    <property type="term" value="C:nucleolus"/>
    <property type="evidence" value="ECO:0007669"/>
    <property type="project" value="TreeGrafter"/>
</dbReference>
<dbReference type="AlphaFoldDB" id="A0A0D7BTG1"/>
<dbReference type="InterPro" id="IPR053030">
    <property type="entry name" value="Ribosomal_biogenesis_FAF1-like"/>
</dbReference>
<dbReference type="OrthoDB" id="5556956at2759"/>
<accession>A0A0D7BTG1</accession>
<organism evidence="2 3">
    <name type="scientific">Cylindrobasidium torrendii FP15055 ss-10</name>
    <dbReference type="NCBI Taxonomy" id="1314674"/>
    <lineage>
        <taxon>Eukaryota</taxon>
        <taxon>Fungi</taxon>
        <taxon>Dikarya</taxon>
        <taxon>Basidiomycota</taxon>
        <taxon>Agaricomycotina</taxon>
        <taxon>Agaricomycetes</taxon>
        <taxon>Agaricomycetidae</taxon>
        <taxon>Agaricales</taxon>
        <taxon>Marasmiineae</taxon>
        <taxon>Physalacriaceae</taxon>
        <taxon>Cylindrobasidium</taxon>
    </lineage>
</organism>
<evidence type="ECO:0000313" key="3">
    <source>
        <dbReference type="Proteomes" id="UP000054007"/>
    </source>
</evidence>
<dbReference type="PANTHER" id="PTHR28096:SF1">
    <property type="entry name" value="PROTEIN FAF1"/>
    <property type="match status" value="1"/>
</dbReference>
<keyword evidence="3" id="KW-1185">Reference proteome</keyword>
<dbReference type="GO" id="GO:0000462">
    <property type="term" value="P:maturation of SSU-rRNA from tricistronic rRNA transcript (SSU-rRNA, 5.8S rRNA, LSU-rRNA)"/>
    <property type="evidence" value="ECO:0007669"/>
    <property type="project" value="TreeGrafter"/>
</dbReference>
<feature type="region of interest" description="Disordered" evidence="1">
    <location>
        <begin position="18"/>
        <end position="86"/>
    </location>
</feature>
<proteinExistence type="predicted"/>